<dbReference type="Proteomes" id="UP000702544">
    <property type="component" value="Unassembled WGS sequence"/>
</dbReference>
<dbReference type="EMBL" id="JAACAK010000041">
    <property type="protein sequence ID" value="NIR74464.1"/>
    <property type="molecule type" value="Genomic_DNA"/>
</dbReference>
<organism evidence="2 3">
    <name type="scientific">Candidatus Kutchimonas denitrificans</name>
    <dbReference type="NCBI Taxonomy" id="3056748"/>
    <lineage>
        <taxon>Bacteria</taxon>
        <taxon>Pseudomonadati</taxon>
        <taxon>Gemmatimonadota</taxon>
        <taxon>Gemmatimonadia</taxon>
        <taxon>Candidatus Palauibacterales</taxon>
        <taxon>Candidatus Palauibacteraceae</taxon>
        <taxon>Candidatus Kutchimonas</taxon>
    </lineage>
</organism>
<evidence type="ECO:0000313" key="2">
    <source>
        <dbReference type="EMBL" id="NIR74464.1"/>
    </source>
</evidence>
<dbReference type="InterPro" id="IPR025351">
    <property type="entry name" value="Pvc16_N"/>
</dbReference>
<dbReference type="AlphaFoldDB" id="A0AAE4Z6X3"/>
<proteinExistence type="predicted"/>
<reference evidence="2 3" key="1">
    <citation type="submission" date="2020-01" db="EMBL/GenBank/DDBJ databases">
        <title>Genomes assembled from Gulf of Kutch pelagic sediment metagenomes.</title>
        <authorList>
            <person name="Chandrashekar M."/>
            <person name="Mahajan M.S."/>
            <person name="Dave K.J."/>
            <person name="Vatsa P."/>
            <person name="Nathani N.M."/>
        </authorList>
    </citation>
    <scope>NUCLEOTIDE SEQUENCE [LARGE SCALE GENOMIC DNA]</scope>
    <source>
        <strain evidence="2">KS3-K002</strain>
    </source>
</reference>
<evidence type="ECO:0000259" key="1">
    <source>
        <dbReference type="Pfam" id="PF14065"/>
    </source>
</evidence>
<gene>
    <name evidence="2" type="ORF">GWO12_05055</name>
</gene>
<evidence type="ECO:0000313" key="3">
    <source>
        <dbReference type="Proteomes" id="UP000702544"/>
    </source>
</evidence>
<accession>A0AAE4Z6X3</accession>
<feature type="domain" description="Pvc16 N-terminal" evidence="1">
    <location>
        <begin position="5"/>
        <end position="164"/>
    </location>
</feature>
<name>A0AAE4Z6X3_9BACT</name>
<sequence length="166" mass="18828">MLFEISDSLRNYLISVFPEVEGDGWIEVMSGASAAGLPAEKLTLLLYAVHEAPLQRSEFKAVVEREAKLPPLALKLHYMITFNSMDDEETQRRLARVLDAFHERPLLGPEFFDPALTDRLANLAIQLRSPTAEELNHLWTALKVGMRLALYYEVNATLVKEEEEEA</sequence>
<dbReference type="Pfam" id="PF14065">
    <property type="entry name" value="Pvc16_N"/>
    <property type="match status" value="1"/>
</dbReference>
<comment type="caution">
    <text evidence="2">The sequence shown here is derived from an EMBL/GenBank/DDBJ whole genome shotgun (WGS) entry which is preliminary data.</text>
</comment>
<protein>
    <submittedName>
        <fullName evidence="2">DUF4255 domain-containing protein</fullName>
    </submittedName>
</protein>